<accession>A0A0V1B723</accession>
<dbReference type="InParanoid" id="A0A0V1B723"/>
<organism evidence="1 2">
    <name type="scientific">Trichinella spiralis</name>
    <name type="common">Trichina worm</name>
    <dbReference type="NCBI Taxonomy" id="6334"/>
    <lineage>
        <taxon>Eukaryota</taxon>
        <taxon>Metazoa</taxon>
        <taxon>Ecdysozoa</taxon>
        <taxon>Nematoda</taxon>
        <taxon>Enoplea</taxon>
        <taxon>Dorylaimia</taxon>
        <taxon>Trichinellida</taxon>
        <taxon>Trichinellidae</taxon>
        <taxon>Trichinella</taxon>
    </lineage>
</organism>
<dbReference type="AlphaFoldDB" id="A0A0V1B723"/>
<sequence length="118" mass="13761">MEFLSSGLFTSFDGNSLLQEQFHDFANSLANLNDSLMQINKLNDEQYENENNVQFVSLIESAYMYKPTIFYSRFQKSEKLHQTCKVDIEFILKVAGTQNKSIINQLHNLQMSNFYLTN</sequence>
<keyword evidence="2" id="KW-1185">Reference proteome</keyword>
<evidence type="ECO:0000313" key="1">
    <source>
        <dbReference type="EMBL" id="KRY32775.1"/>
    </source>
</evidence>
<name>A0A0V1B723_TRISP</name>
<reference evidence="1 2" key="1">
    <citation type="submission" date="2015-01" db="EMBL/GenBank/DDBJ databases">
        <title>Evolution of Trichinella species and genotypes.</title>
        <authorList>
            <person name="Korhonen P.K."/>
            <person name="Edoardo P."/>
            <person name="Giuseppe L.R."/>
            <person name="Gasser R.B."/>
        </authorList>
    </citation>
    <scope>NUCLEOTIDE SEQUENCE [LARGE SCALE GENOMIC DNA]</scope>
    <source>
        <strain evidence="1">ISS3</strain>
    </source>
</reference>
<proteinExistence type="predicted"/>
<evidence type="ECO:0000313" key="2">
    <source>
        <dbReference type="Proteomes" id="UP000054776"/>
    </source>
</evidence>
<protein>
    <submittedName>
        <fullName evidence="1">Uncharacterized protein</fullName>
    </submittedName>
</protein>
<dbReference type="Proteomes" id="UP000054776">
    <property type="component" value="Unassembled WGS sequence"/>
</dbReference>
<gene>
    <name evidence="1" type="ORF">T01_4317</name>
</gene>
<dbReference type="EMBL" id="JYDH01000092">
    <property type="protein sequence ID" value="KRY32775.1"/>
    <property type="molecule type" value="Genomic_DNA"/>
</dbReference>
<comment type="caution">
    <text evidence="1">The sequence shown here is derived from an EMBL/GenBank/DDBJ whole genome shotgun (WGS) entry which is preliminary data.</text>
</comment>